<accession>A0A4Q4TQI6</accession>
<comment type="caution">
    <text evidence="4">The sequence shown here is derived from an EMBL/GenBank/DDBJ whole genome shotgun (WGS) entry which is preliminary data.</text>
</comment>
<evidence type="ECO:0000313" key="4">
    <source>
        <dbReference type="EMBL" id="RYP09571.1"/>
    </source>
</evidence>
<dbReference type="InterPro" id="IPR009799">
    <property type="entry name" value="EthD_dom"/>
</dbReference>
<comment type="similarity">
    <text evidence="1">Belongs to the tpcK family.</text>
</comment>
<evidence type="ECO:0000313" key="5">
    <source>
        <dbReference type="Proteomes" id="UP000293360"/>
    </source>
</evidence>
<name>A0A4Q4TQI6_9PEZI</name>
<dbReference type="Proteomes" id="UP000293360">
    <property type="component" value="Unassembled WGS sequence"/>
</dbReference>
<evidence type="ECO:0000256" key="2">
    <source>
        <dbReference type="SAM" id="MobiDB-lite"/>
    </source>
</evidence>
<dbReference type="STRING" id="155417.A0A4Q4TQI6"/>
<evidence type="ECO:0000256" key="1">
    <source>
        <dbReference type="ARBA" id="ARBA00005986"/>
    </source>
</evidence>
<sequence length="132" mass="15717">MATQQPQLIKLDVCMYKKDDISFEDFVRYVTEEYPSKGDSNHKETTMLPPYREPQREAAKQMERHEWTVPDYNFIMSYWLRSLDHMRTMVTSPEWIALEKEAQPRAIMRIGHFVVDHQIIHLENDEACNTPA</sequence>
<dbReference type="Gene3D" id="3.30.70.100">
    <property type="match status" value="1"/>
</dbReference>
<feature type="region of interest" description="Disordered" evidence="2">
    <location>
        <begin position="37"/>
        <end position="63"/>
    </location>
</feature>
<evidence type="ECO:0000259" key="3">
    <source>
        <dbReference type="Pfam" id="PF07110"/>
    </source>
</evidence>
<dbReference type="OrthoDB" id="3183782at2759"/>
<keyword evidence="5" id="KW-1185">Reference proteome</keyword>
<dbReference type="AlphaFoldDB" id="A0A4Q4TQI6"/>
<dbReference type="Pfam" id="PF07110">
    <property type="entry name" value="EthD"/>
    <property type="match status" value="1"/>
</dbReference>
<proteinExistence type="inferred from homology"/>
<feature type="compositionally biased region" description="Basic and acidic residues" evidence="2">
    <location>
        <begin position="53"/>
        <end position="63"/>
    </location>
</feature>
<protein>
    <recommendedName>
        <fullName evidence="3">EthD domain-containing protein</fullName>
    </recommendedName>
</protein>
<reference evidence="4 5" key="1">
    <citation type="submission" date="2018-06" db="EMBL/GenBank/DDBJ databases">
        <title>Complete Genomes of Monosporascus.</title>
        <authorList>
            <person name="Robinson A.J."/>
            <person name="Natvig D.O."/>
        </authorList>
    </citation>
    <scope>NUCLEOTIDE SEQUENCE [LARGE SCALE GENOMIC DNA]</scope>
    <source>
        <strain evidence="4 5">CBS 110550</strain>
    </source>
</reference>
<organism evidence="4 5">
    <name type="scientific">Monosporascus ibericus</name>
    <dbReference type="NCBI Taxonomy" id="155417"/>
    <lineage>
        <taxon>Eukaryota</taxon>
        <taxon>Fungi</taxon>
        <taxon>Dikarya</taxon>
        <taxon>Ascomycota</taxon>
        <taxon>Pezizomycotina</taxon>
        <taxon>Sordariomycetes</taxon>
        <taxon>Xylariomycetidae</taxon>
        <taxon>Xylariales</taxon>
        <taxon>Xylariales incertae sedis</taxon>
        <taxon>Monosporascus</taxon>
    </lineage>
</organism>
<dbReference type="GO" id="GO:0016491">
    <property type="term" value="F:oxidoreductase activity"/>
    <property type="evidence" value="ECO:0007669"/>
    <property type="project" value="InterPro"/>
</dbReference>
<feature type="domain" description="EthD" evidence="3">
    <location>
        <begin position="18"/>
        <end position="98"/>
    </location>
</feature>
<dbReference type="EMBL" id="QJNU01000034">
    <property type="protein sequence ID" value="RYP09571.1"/>
    <property type="molecule type" value="Genomic_DNA"/>
</dbReference>
<gene>
    <name evidence="4" type="ORF">DL764_001256</name>
</gene>